<comment type="caution">
    <text evidence="1">The sequence shown here is derived from an EMBL/GenBank/DDBJ whole genome shotgun (WGS) entry which is preliminary data.</text>
</comment>
<name>A0ABX3HAK7_PAEBO</name>
<evidence type="ECO:0000313" key="2">
    <source>
        <dbReference type="Proteomes" id="UP000187412"/>
    </source>
</evidence>
<dbReference type="Proteomes" id="UP000187412">
    <property type="component" value="Unassembled WGS sequence"/>
</dbReference>
<reference evidence="1 2" key="1">
    <citation type="submission" date="2016-10" db="EMBL/GenBank/DDBJ databases">
        <title>Paenibacillus species isolates.</title>
        <authorList>
            <person name="Beno S.M."/>
        </authorList>
    </citation>
    <scope>NUCLEOTIDE SEQUENCE [LARGE SCALE GENOMIC DNA]</scope>
    <source>
        <strain evidence="1 2">FSL H7-0744</strain>
    </source>
</reference>
<evidence type="ECO:0000313" key="1">
    <source>
        <dbReference type="EMBL" id="OMD46029.1"/>
    </source>
</evidence>
<accession>A0ABX3HAK7</accession>
<proteinExistence type="predicted"/>
<gene>
    <name evidence="1" type="ORF">BSK56_17465</name>
</gene>
<sequence>MTGNLPTFTVTGKRIEPEFNLYSSDGDKDKKYTYILGNKIDVKFYSYYGIQDNGDSKGEVTVMADGNRVAQYNDEYSKEAEPLEIPFDKINEITIIVSGNAKLWDVGITEMKHWWE</sequence>
<dbReference type="EMBL" id="MPTB01000022">
    <property type="protein sequence ID" value="OMD46029.1"/>
    <property type="molecule type" value="Genomic_DNA"/>
</dbReference>
<organism evidence="1 2">
    <name type="scientific">Paenibacillus borealis</name>
    <dbReference type="NCBI Taxonomy" id="160799"/>
    <lineage>
        <taxon>Bacteria</taxon>
        <taxon>Bacillati</taxon>
        <taxon>Bacillota</taxon>
        <taxon>Bacilli</taxon>
        <taxon>Bacillales</taxon>
        <taxon>Paenibacillaceae</taxon>
        <taxon>Paenibacillus</taxon>
    </lineage>
</organism>
<dbReference type="RefSeq" id="WP_076111895.1">
    <property type="nucleotide sequence ID" value="NZ_MPTB01000022.1"/>
</dbReference>
<evidence type="ECO:0008006" key="3">
    <source>
        <dbReference type="Google" id="ProtNLM"/>
    </source>
</evidence>
<protein>
    <recommendedName>
        <fullName evidence="3">Glycosyl hydrolase family 98 putative carbohydrate-binding module domain-containing protein</fullName>
    </recommendedName>
</protein>
<keyword evidence="2" id="KW-1185">Reference proteome</keyword>